<keyword evidence="2" id="KW-1185">Reference proteome</keyword>
<dbReference type="eggNOG" id="ENOG502ZAEP">
    <property type="taxonomic scope" value="Bacteria"/>
</dbReference>
<dbReference type="RefSeq" id="WP_015809806.1">
    <property type="nucleotide sequence ID" value="NC_013061.1"/>
</dbReference>
<proteinExistence type="predicted"/>
<dbReference type="EMBL" id="CP001681">
    <property type="protein sequence ID" value="ACU06198.1"/>
    <property type="molecule type" value="Genomic_DNA"/>
</dbReference>
<dbReference type="Proteomes" id="UP000000852">
    <property type="component" value="Chromosome"/>
</dbReference>
<sequence>MNHKLLFRFQLSFMLTLLICYTGTLTVYGQKLRIKALGDTVKGFKVGLYDGDRQLLANEAEFSLLMANTDLSEQTLMAGWTGKHWTAGNDSTITLSRESYIPEFDLNLSVQVTYKVISDHLIKKTIRLYQPGMPQLYYTLKERFVPAEKPTKYVSFEHDNFPGGFAHEMFPSIGYVNENHTVVGILTDAGYKNQYTRTTRRRFNGRGGGFVGMRKLPDPELMAVATADEQSRGIDFLQMTFGEMYNLDAGKESAVKLPDTWEKEGELAFKKTGSLITMDCKPSPRSGITMIAPLKGQQIYTISFLCKGTAPLALKLFRIKHGKKTEELENGLKYIDNFQVKEKEWTLFKGSIMLPYIQKDSVSLFIGTQANKTCQLQLKDLQIVKHEPAAEPYNILVMGEAVEKTSYIFAEPWKDHHEFMISSQTRLSEGMGFRGSQLEKMLYGNLNMLTWINGVNDFKPFNVPNMNYSPDMYNRDSFFAAVATYNKELNLGIWKQWANTQTPKGGIGTIITPYMGSVEAKDNEATIEWLIWAMLNKRRFNVVLPEEKIKKAVDYVRNEFDAGKDGICRSHFSMSQVDIVDYQPKTDRLAVNQGMLAIALRTIKELGYPVEEAYIQKAEAEYRKFYDPKRKHLLFDRDFPDIISLTDLEPEFYSLWLFNRPLLTDEMVTSHLEQIPVLNKNAGAPHPEYGTTAPICVRLMKTEPGYAYLSADYQPFAAFGAANYADGKSDGFYYNGGSWLRAEYCAYVTGLKHGWKKASKLMENRVWAEINLHPDWPFSKEFIPTKWTTTDSWWPSTKGLCWNVFILMANEVAGLRTPDMDPDFNELNFYQKLTK</sequence>
<name>C6XVX3_PEDHD</name>
<dbReference type="HOGENOM" id="CLU_348045_0_0_10"/>
<gene>
    <name evidence="1" type="ordered locus">Phep_4007</name>
</gene>
<reference evidence="1 2" key="1">
    <citation type="journal article" date="2009" name="Stand. Genomic Sci.">
        <title>Complete genome sequence of Pedobacter heparinus type strain (HIM 762-3).</title>
        <authorList>
            <person name="Han C."/>
            <person name="Spring S."/>
            <person name="Lapidus A."/>
            <person name="Del Rio T.G."/>
            <person name="Tice H."/>
            <person name="Copeland A."/>
            <person name="Cheng J.F."/>
            <person name="Lucas S."/>
            <person name="Chen F."/>
            <person name="Nolan M."/>
            <person name="Bruce D."/>
            <person name="Goodwin L."/>
            <person name="Pitluck S."/>
            <person name="Ivanova N."/>
            <person name="Mavromatis K."/>
            <person name="Mikhailova N."/>
            <person name="Pati A."/>
            <person name="Chen A."/>
            <person name="Palaniappan K."/>
            <person name="Land M."/>
            <person name="Hauser L."/>
            <person name="Chang Y.J."/>
            <person name="Jeffries C.C."/>
            <person name="Saunders E."/>
            <person name="Chertkov O."/>
            <person name="Brettin T."/>
            <person name="Goker M."/>
            <person name="Rohde M."/>
            <person name="Bristow J."/>
            <person name="Eisen J.A."/>
            <person name="Markowitz V."/>
            <person name="Hugenholtz P."/>
            <person name="Kyrpides N.C."/>
            <person name="Klenk H.P."/>
            <person name="Detter J.C."/>
        </authorList>
    </citation>
    <scope>NUCLEOTIDE SEQUENCE [LARGE SCALE GENOMIC DNA]</scope>
    <source>
        <strain evidence="2">ATCC 13125 / DSM 2366 / CIP 104194 / JCM 7457 / NBRC 12017 / NCIMB 9290 / NRRL B-14731 / HIM 762-3</strain>
    </source>
</reference>
<evidence type="ECO:0000313" key="2">
    <source>
        <dbReference type="Proteomes" id="UP000000852"/>
    </source>
</evidence>
<protein>
    <submittedName>
        <fullName evidence="1">Uncharacterized protein</fullName>
    </submittedName>
</protein>
<dbReference type="SUPFAM" id="SSF48208">
    <property type="entry name" value="Six-hairpin glycosidases"/>
    <property type="match status" value="1"/>
</dbReference>
<dbReference type="KEGG" id="phe:Phep_4007"/>
<dbReference type="InterPro" id="IPR008928">
    <property type="entry name" value="6-hairpin_glycosidase_sf"/>
</dbReference>
<accession>C6XVX3</accession>
<dbReference type="AlphaFoldDB" id="C6XVX3"/>
<dbReference type="GO" id="GO:0005975">
    <property type="term" value="P:carbohydrate metabolic process"/>
    <property type="evidence" value="ECO:0007669"/>
    <property type="project" value="InterPro"/>
</dbReference>
<evidence type="ECO:0000313" key="1">
    <source>
        <dbReference type="EMBL" id="ACU06198.1"/>
    </source>
</evidence>
<organism evidence="1 2">
    <name type="scientific">Pedobacter heparinus (strain ATCC 13125 / DSM 2366 / CIP 104194 / JCM 7457 / NBRC 12017 / NCIMB 9290 / NRRL B-14731 / HIM 762-3)</name>
    <dbReference type="NCBI Taxonomy" id="485917"/>
    <lineage>
        <taxon>Bacteria</taxon>
        <taxon>Pseudomonadati</taxon>
        <taxon>Bacteroidota</taxon>
        <taxon>Sphingobacteriia</taxon>
        <taxon>Sphingobacteriales</taxon>
        <taxon>Sphingobacteriaceae</taxon>
        <taxon>Pedobacter</taxon>
    </lineage>
</organism>
<dbReference type="STRING" id="485917.Phep_4007"/>